<protein>
    <submittedName>
        <fullName evidence="2">Uncharacterized protein</fullName>
    </submittedName>
</protein>
<feature type="transmembrane region" description="Helical" evidence="1">
    <location>
        <begin position="112"/>
        <end position="133"/>
    </location>
</feature>
<feature type="transmembrane region" description="Helical" evidence="1">
    <location>
        <begin position="7"/>
        <end position="26"/>
    </location>
</feature>
<keyword evidence="3" id="KW-1185">Reference proteome</keyword>
<proteinExistence type="predicted"/>
<keyword evidence="1" id="KW-0472">Membrane</keyword>
<keyword evidence="1" id="KW-0812">Transmembrane</keyword>
<sequence>MKKKYCVCVNILLLGWFFLDMVGVYFEDTYLVTRSWKDDGIFMFIFAVTLILFIFKEHIGKYILVGWQALWLITQFIFHEWYTIVGGGEEKMRYFSESIKLFYSESRYIPDLYHIVLHILIAASLVLTSLYIIKNKGIWPQKPIQ</sequence>
<dbReference type="EMBL" id="CP146256">
    <property type="protein sequence ID" value="XAH73014.1"/>
    <property type="molecule type" value="Genomic_DNA"/>
</dbReference>
<gene>
    <name evidence="2" type="ORF">V6984_16090</name>
</gene>
<feature type="transmembrane region" description="Helical" evidence="1">
    <location>
        <begin position="38"/>
        <end position="55"/>
    </location>
</feature>
<name>A0ABZ3ES12_9FIRM</name>
<feature type="transmembrane region" description="Helical" evidence="1">
    <location>
        <begin position="62"/>
        <end position="82"/>
    </location>
</feature>
<evidence type="ECO:0000313" key="3">
    <source>
        <dbReference type="Proteomes" id="UP001451571"/>
    </source>
</evidence>
<dbReference type="Proteomes" id="UP001451571">
    <property type="component" value="Chromosome"/>
</dbReference>
<accession>A0ABZ3ES12</accession>
<evidence type="ECO:0000256" key="1">
    <source>
        <dbReference type="SAM" id="Phobius"/>
    </source>
</evidence>
<evidence type="ECO:0000313" key="2">
    <source>
        <dbReference type="EMBL" id="XAH73014.1"/>
    </source>
</evidence>
<dbReference type="RefSeq" id="WP_342756624.1">
    <property type="nucleotide sequence ID" value="NZ_CP146256.1"/>
</dbReference>
<reference evidence="2 3" key="1">
    <citation type="submission" date="2024-02" db="EMBL/GenBank/DDBJ databases">
        <title>Bacterial strain from lacustrine sediment.</title>
        <authorList>
            <person name="Petit C."/>
            <person name="Fadhlaoui K."/>
        </authorList>
    </citation>
    <scope>NUCLEOTIDE SEQUENCE [LARGE SCALE GENOMIC DNA]</scope>
    <source>
        <strain evidence="2 3">IPX-CK</strain>
    </source>
</reference>
<keyword evidence="1" id="KW-1133">Transmembrane helix</keyword>
<organism evidence="2 3">
    <name type="scientific">Kineothrix sedimenti</name>
    <dbReference type="NCBI Taxonomy" id="3123317"/>
    <lineage>
        <taxon>Bacteria</taxon>
        <taxon>Bacillati</taxon>
        <taxon>Bacillota</taxon>
        <taxon>Clostridia</taxon>
        <taxon>Lachnospirales</taxon>
        <taxon>Lachnospiraceae</taxon>
        <taxon>Kineothrix</taxon>
    </lineage>
</organism>